<accession>A0A445DDQ0</accession>
<feature type="compositionally biased region" description="Low complexity" evidence="1">
    <location>
        <begin position="431"/>
        <end position="445"/>
    </location>
</feature>
<feature type="compositionally biased region" description="Basic and acidic residues" evidence="1">
    <location>
        <begin position="87"/>
        <end position="105"/>
    </location>
</feature>
<feature type="compositionally biased region" description="Polar residues" evidence="1">
    <location>
        <begin position="193"/>
        <end position="204"/>
    </location>
</feature>
<organism evidence="2 3">
    <name type="scientific">Arachis hypogaea</name>
    <name type="common">Peanut</name>
    <dbReference type="NCBI Taxonomy" id="3818"/>
    <lineage>
        <taxon>Eukaryota</taxon>
        <taxon>Viridiplantae</taxon>
        <taxon>Streptophyta</taxon>
        <taxon>Embryophyta</taxon>
        <taxon>Tracheophyta</taxon>
        <taxon>Spermatophyta</taxon>
        <taxon>Magnoliopsida</taxon>
        <taxon>eudicotyledons</taxon>
        <taxon>Gunneridae</taxon>
        <taxon>Pentapetalae</taxon>
        <taxon>rosids</taxon>
        <taxon>fabids</taxon>
        <taxon>Fabales</taxon>
        <taxon>Fabaceae</taxon>
        <taxon>Papilionoideae</taxon>
        <taxon>50 kb inversion clade</taxon>
        <taxon>dalbergioids sensu lato</taxon>
        <taxon>Dalbergieae</taxon>
        <taxon>Pterocarpus clade</taxon>
        <taxon>Arachis</taxon>
    </lineage>
</organism>
<sequence length="445" mass="50952">MESLENSPRVSTEEEDLVQRSTKKVKTRDEMDLNQPSDDMEIPHENTENAIVRSKATYKESLLKPSGPTMEDDMDLHEQTDEDSPNPEDRWYKDSDDHSDKEKSFDPCPTIKVTQEEFEEWCKPWRASLIVKNENSIKSGEQNQRRYDQSPPNFGPWMMVRKQFRRKSERYATNQKSNYYGKESLNNMEEEYNSATQGEESGSRFNVLLEEGLDDMQGLHGNNKSKGNDQPSTMKNGSHQQAKQKENGPSIKAHDQILRQGAGKVIKKGTLKKDRPTKVEKGPKVSFKKTEQEHATSDPQMAISKHGISSSRDSNVAAMELEMLEDMRRIQKEQPQMAISKHGISSSRDSNVAAMELEMLEDMRRIQKEQWKIYEESKTHEKFMESHVVTNSFITQVPGHIPKERGPSPDSRKPKNSEEKPPDQFMEDVVVHSSSDGHGASAHVQ</sequence>
<feature type="compositionally biased region" description="Acidic residues" evidence="1">
    <location>
        <begin position="70"/>
        <end position="86"/>
    </location>
</feature>
<protein>
    <submittedName>
        <fullName evidence="2">Uncharacterized protein</fullName>
    </submittedName>
</protein>
<feature type="compositionally biased region" description="Polar residues" evidence="1">
    <location>
        <begin position="220"/>
        <end position="241"/>
    </location>
</feature>
<feature type="compositionally biased region" description="Polar residues" evidence="1">
    <location>
        <begin position="1"/>
        <end position="10"/>
    </location>
</feature>
<feature type="compositionally biased region" description="Basic and acidic residues" evidence="1">
    <location>
        <begin position="271"/>
        <end position="296"/>
    </location>
</feature>
<dbReference type="AlphaFoldDB" id="A0A445DDQ0"/>
<evidence type="ECO:0000313" key="2">
    <source>
        <dbReference type="EMBL" id="RYR61301.1"/>
    </source>
</evidence>
<feature type="region of interest" description="Disordered" evidence="1">
    <location>
        <begin position="391"/>
        <end position="445"/>
    </location>
</feature>
<evidence type="ECO:0000313" key="3">
    <source>
        <dbReference type="Proteomes" id="UP000289738"/>
    </source>
</evidence>
<reference evidence="2 3" key="1">
    <citation type="submission" date="2019-01" db="EMBL/GenBank/DDBJ databases">
        <title>Sequencing of cultivated peanut Arachis hypogaea provides insights into genome evolution and oil improvement.</title>
        <authorList>
            <person name="Chen X."/>
        </authorList>
    </citation>
    <scope>NUCLEOTIDE SEQUENCE [LARGE SCALE GENOMIC DNA]</scope>
    <source>
        <strain evidence="3">cv. Fuhuasheng</strain>
        <tissue evidence="2">Leaves</tissue>
    </source>
</reference>
<proteinExistence type="predicted"/>
<dbReference type="EMBL" id="SDMP01000004">
    <property type="protein sequence ID" value="RYR61301.1"/>
    <property type="molecule type" value="Genomic_DNA"/>
</dbReference>
<comment type="caution">
    <text evidence="2">The sequence shown here is derived from an EMBL/GenBank/DDBJ whole genome shotgun (WGS) entry which is preliminary data.</text>
</comment>
<feature type="compositionally biased region" description="Basic and acidic residues" evidence="1">
    <location>
        <begin position="401"/>
        <end position="422"/>
    </location>
</feature>
<feature type="region of interest" description="Disordered" evidence="1">
    <location>
        <begin position="1"/>
        <end position="110"/>
    </location>
</feature>
<gene>
    <name evidence="2" type="ORF">Ahy_A04g018459</name>
</gene>
<evidence type="ECO:0000256" key="1">
    <source>
        <dbReference type="SAM" id="MobiDB-lite"/>
    </source>
</evidence>
<feature type="region of interest" description="Disordered" evidence="1">
    <location>
        <begin position="135"/>
        <end position="314"/>
    </location>
</feature>
<name>A0A445DDQ0_ARAHY</name>
<dbReference type="Proteomes" id="UP000289738">
    <property type="component" value="Chromosome A04"/>
</dbReference>
<keyword evidence="3" id="KW-1185">Reference proteome</keyword>